<comment type="caution">
    <text evidence="2">The sequence shown here is derived from an EMBL/GenBank/DDBJ whole genome shotgun (WGS) entry which is preliminary data.</text>
</comment>
<feature type="domain" description="THIF-type NAD/FAD binding fold" evidence="1">
    <location>
        <begin position="178"/>
        <end position="444"/>
    </location>
</feature>
<dbReference type="Pfam" id="PF00899">
    <property type="entry name" value="ThiF"/>
    <property type="match status" value="1"/>
</dbReference>
<evidence type="ECO:0000259" key="1">
    <source>
        <dbReference type="Pfam" id="PF00899"/>
    </source>
</evidence>
<dbReference type="SUPFAM" id="SSF69572">
    <property type="entry name" value="Activating enzymes of the ubiquitin-like proteins"/>
    <property type="match status" value="1"/>
</dbReference>
<dbReference type="PANTHER" id="PTHR43267:SF1">
    <property type="entry name" value="TRNA THREONYLCARBAMOYLADENOSINE DEHYDRATASE"/>
    <property type="match status" value="1"/>
</dbReference>
<dbReference type="Gene3D" id="3.40.50.720">
    <property type="entry name" value="NAD(P)-binding Rossmann-like Domain"/>
    <property type="match status" value="1"/>
</dbReference>
<accession>A0A644VDW0</accession>
<dbReference type="AlphaFoldDB" id="A0A644VDW0"/>
<dbReference type="GO" id="GO:0061504">
    <property type="term" value="P:cyclic threonylcarbamoyladenosine biosynthetic process"/>
    <property type="evidence" value="ECO:0007669"/>
    <property type="project" value="TreeGrafter"/>
</dbReference>
<dbReference type="GO" id="GO:0008641">
    <property type="term" value="F:ubiquitin-like modifier activating enzyme activity"/>
    <property type="evidence" value="ECO:0007669"/>
    <property type="project" value="InterPro"/>
</dbReference>
<dbReference type="EMBL" id="VSSQ01000282">
    <property type="protein sequence ID" value="MPL89559.1"/>
    <property type="molecule type" value="Genomic_DNA"/>
</dbReference>
<dbReference type="GO" id="GO:0061503">
    <property type="term" value="F:tRNA threonylcarbamoyladenosine dehydratase"/>
    <property type="evidence" value="ECO:0007669"/>
    <property type="project" value="TreeGrafter"/>
</dbReference>
<sequence length="465" mass="52245">MKYTITLQEKHYVELKGHLLSGDSNEHVAFVICGRSLVDGVEERLLSREVVTLADDKLISSEPTQVVWDNQHFIEVLKKAESKNFSVVVVHNHPEGFDCFSEIDDKGEKELFQLTFNRNGYNAIHASLVMLADGNLIGRVWKTDLSNTPISLVRIIGKRIVLNYPDKKTDYETPEVFNRQQLAFGKALVQDLSKLKISVVGAGATGSATALLLTRLGVGELCLIDKDIVEQSNLNRLHGAKISDVGKYKVDVLLQYINEIGIGTKVSVAKDWVSDQECINHLKTSDLIFGCTDDNSGRILLNRFAYFYLTPVIDMGLIITVKEDNSGIQDLQGRISYLFPDSDCLLTKENINTERARADDLRRNNPESYTKLKEEAYVIGEKNPSPAVVTFTTQVASMAVNELLNRIQGYNQDYLDFPHKLFFFHKCGDGSEIFPANKSNNECRICGQSNYWGRGDMQPFLDMSN</sequence>
<dbReference type="InterPro" id="IPR045886">
    <property type="entry name" value="ThiF/MoeB/HesA"/>
</dbReference>
<evidence type="ECO:0000313" key="2">
    <source>
        <dbReference type="EMBL" id="MPL89559.1"/>
    </source>
</evidence>
<reference evidence="2" key="1">
    <citation type="submission" date="2019-08" db="EMBL/GenBank/DDBJ databases">
        <authorList>
            <person name="Kucharzyk K."/>
            <person name="Murdoch R.W."/>
            <person name="Higgins S."/>
            <person name="Loffler F."/>
        </authorList>
    </citation>
    <scope>NUCLEOTIDE SEQUENCE</scope>
</reference>
<dbReference type="CDD" id="cd01483">
    <property type="entry name" value="E1_enzyme_family"/>
    <property type="match status" value="1"/>
</dbReference>
<name>A0A644VDW0_9ZZZZ</name>
<gene>
    <name evidence="2" type="ORF">SDC9_35595</name>
</gene>
<dbReference type="PANTHER" id="PTHR43267">
    <property type="entry name" value="TRNA THREONYLCARBAMOYLADENOSINE DEHYDRATASE"/>
    <property type="match status" value="1"/>
</dbReference>
<dbReference type="InterPro" id="IPR035985">
    <property type="entry name" value="Ubiquitin-activating_enz"/>
</dbReference>
<organism evidence="2">
    <name type="scientific">bioreactor metagenome</name>
    <dbReference type="NCBI Taxonomy" id="1076179"/>
    <lineage>
        <taxon>unclassified sequences</taxon>
        <taxon>metagenomes</taxon>
        <taxon>ecological metagenomes</taxon>
    </lineage>
</organism>
<protein>
    <recommendedName>
        <fullName evidence="1">THIF-type NAD/FAD binding fold domain-containing protein</fullName>
    </recommendedName>
</protein>
<proteinExistence type="predicted"/>
<dbReference type="InterPro" id="IPR000594">
    <property type="entry name" value="ThiF_NAD_FAD-bd"/>
</dbReference>